<dbReference type="GO" id="GO:0003678">
    <property type="term" value="F:DNA helicase activity"/>
    <property type="evidence" value="ECO:0007669"/>
    <property type="project" value="UniProtKB-EC"/>
</dbReference>
<evidence type="ECO:0000256" key="3">
    <source>
        <dbReference type="ARBA" id="ARBA00022806"/>
    </source>
</evidence>
<organism evidence="6">
    <name type="scientific">bioreactor metagenome</name>
    <dbReference type="NCBI Taxonomy" id="1076179"/>
    <lineage>
        <taxon>unclassified sequences</taxon>
        <taxon>metagenomes</taxon>
        <taxon>ecological metagenomes</taxon>
    </lineage>
</organism>
<feature type="domain" description="UvrD-like helicase C-terminal" evidence="5">
    <location>
        <begin position="1"/>
        <end position="134"/>
    </location>
</feature>
<dbReference type="Gene3D" id="1.10.486.10">
    <property type="entry name" value="PCRA, domain 4"/>
    <property type="match status" value="1"/>
</dbReference>
<proteinExistence type="predicted"/>
<protein>
    <submittedName>
        <fullName evidence="6">ATP-dependent DNA helicase Rep</fullName>
        <ecNumber evidence="6">3.6.4.12</ecNumber>
    </submittedName>
</protein>
<sequence>MAVIYRNNLASNAFAHRLIIRGIPYYLKDNAYNVYDHWIAKDICAYVNFAFNTDDNDAFFRIVNKPGRMVSKQVLLKADTLSGSAFYNVMNADEISGRARKNMEHLYNTVQIARRKNGAAQLMFLYSESEYERY</sequence>
<reference evidence="6" key="1">
    <citation type="submission" date="2019-08" db="EMBL/GenBank/DDBJ databases">
        <authorList>
            <person name="Kucharzyk K."/>
            <person name="Murdoch R.W."/>
            <person name="Higgins S."/>
            <person name="Loffler F."/>
        </authorList>
    </citation>
    <scope>NUCLEOTIDE SEQUENCE</scope>
</reference>
<dbReference type="EC" id="3.6.4.12" evidence="6"/>
<evidence type="ECO:0000256" key="4">
    <source>
        <dbReference type="ARBA" id="ARBA00022840"/>
    </source>
</evidence>
<evidence type="ECO:0000256" key="2">
    <source>
        <dbReference type="ARBA" id="ARBA00022801"/>
    </source>
</evidence>
<dbReference type="Pfam" id="PF13361">
    <property type="entry name" value="UvrD_C"/>
    <property type="match status" value="1"/>
</dbReference>
<dbReference type="GO" id="GO:0016787">
    <property type="term" value="F:hydrolase activity"/>
    <property type="evidence" value="ECO:0007669"/>
    <property type="project" value="UniProtKB-KW"/>
</dbReference>
<accession>A0A645ECJ3</accession>
<evidence type="ECO:0000259" key="5">
    <source>
        <dbReference type="PROSITE" id="PS51217"/>
    </source>
</evidence>
<gene>
    <name evidence="6" type="primary">rep_30</name>
    <name evidence="6" type="ORF">SDC9_146239</name>
</gene>
<dbReference type="SUPFAM" id="SSF52540">
    <property type="entry name" value="P-loop containing nucleoside triphosphate hydrolases"/>
    <property type="match status" value="1"/>
</dbReference>
<keyword evidence="1" id="KW-0547">Nucleotide-binding</keyword>
<dbReference type="AlphaFoldDB" id="A0A645ECJ3"/>
<keyword evidence="3 6" id="KW-0347">Helicase</keyword>
<dbReference type="InterPro" id="IPR014017">
    <property type="entry name" value="DNA_helicase_UvrD-like_C"/>
</dbReference>
<keyword evidence="4" id="KW-0067">ATP-binding</keyword>
<keyword evidence="2 6" id="KW-0378">Hydrolase</keyword>
<dbReference type="PROSITE" id="PS51217">
    <property type="entry name" value="UVRD_HELICASE_CTER"/>
    <property type="match status" value="1"/>
</dbReference>
<name>A0A645ECJ3_9ZZZZ</name>
<dbReference type="EMBL" id="VSSQ01045172">
    <property type="protein sequence ID" value="MPM99049.1"/>
    <property type="molecule type" value="Genomic_DNA"/>
</dbReference>
<dbReference type="InterPro" id="IPR027417">
    <property type="entry name" value="P-loop_NTPase"/>
</dbReference>
<dbReference type="GO" id="GO:0005524">
    <property type="term" value="F:ATP binding"/>
    <property type="evidence" value="ECO:0007669"/>
    <property type="project" value="UniProtKB-KW"/>
</dbReference>
<evidence type="ECO:0000313" key="6">
    <source>
        <dbReference type="EMBL" id="MPM99049.1"/>
    </source>
</evidence>
<comment type="caution">
    <text evidence="6">The sequence shown here is derived from an EMBL/GenBank/DDBJ whole genome shotgun (WGS) entry which is preliminary data.</text>
</comment>
<dbReference type="Gene3D" id="3.40.50.300">
    <property type="entry name" value="P-loop containing nucleotide triphosphate hydrolases"/>
    <property type="match status" value="1"/>
</dbReference>
<evidence type="ECO:0000256" key="1">
    <source>
        <dbReference type="ARBA" id="ARBA00022741"/>
    </source>
</evidence>